<evidence type="ECO:0000259" key="1">
    <source>
        <dbReference type="SMART" id="SM01321"/>
    </source>
</evidence>
<accession>A0A2H0DWY6</accession>
<dbReference type="AlphaFoldDB" id="A0A2H0DWY6"/>
<dbReference type="GO" id="GO:0003677">
    <property type="term" value="F:DNA binding"/>
    <property type="evidence" value="ECO:0007669"/>
    <property type="project" value="InterPro"/>
</dbReference>
<sequence length="228" mass="27424">MLTFLGAYDYNHPVMQRNNIFAEGEYYHVLGRGNYKQKIFLNNDDHIRFIFLILFLQLPKIYSDIGDQVYGYKKHGQFRTKYTKKDLKDRYVELVSFCLMPNHYHLIVKESKEGGISRYMQRILNSFTKYHNIKHEKIGHLFQGPFKAVRMEDNEQLLHLSAYVHLNPRELSRWKGRELQYLWSSYQDFCSNNRWGELLRPNIIVEQFGSVNDYRDFVEESGVKEFKE</sequence>
<dbReference type="PANTHER" id="PTHR34322:SF2">
    <property type="entry name" value="TRANSPOSASE IS200-LIKE DOMAIN-CONTAINING PROTEIN"/>
    <property type="match status" value="1"/>
</dbReference>
<dbReference type="EMBL" id="PCTS01000009">
    <property type="protein sequence ID" value="PIP86695.1"/>
    <property type="molecule type" value="Genomic_DNA"/>
</dbReference>
<dbReference type="SUPFAM" id="SSF143422">
    <property type="entry name" value="Transposase IS200-like"/>
    <property type="match status" value="1"/>
</dbReference>
<evidence type="ECO:0000313" key="2">
    <source>
        <dbReference type="EMBL" id="PIP86695.1"/>
    </source>
</evidence>
<gene>
    <name evidence="2" type="ORF">COW82_00610</name>
</gene>
<dbReference type="GO" id="GO:0006313">
    <property type="term" value="P:DNA transposition"/>
    <property type="evidence" value="ECO:0007669"/>
    <property type="project" value="InterPro"/>
</dbReference>
<dbReference type="InterPro" id="IPR002686">
    <property type="entry name" value="Transposase_17"/>
</dbReference>
<evidence type="ECO:0000313" key="3">
    <source>
        <dbReference type="Proteomes" id="UP000231276"/>
    </source>
</evidence>
<dbReference type="PANTHER" id="PTHR34322">
    <property type="entry name" value="TRANSPOSASE, Y1_TNP DOMAIN-CONTAINING"/>
    <property type="match status" value="1"/>
</dbReference>
<feature type="domain" description="Transposase IS200-like" evidence="1">
    <location>
        <begin position="22"/>
        <end position="167"/>
    </location>
</feature>
<reference evidence="2 3" key="1">
    <citation type="submission" date="2017-09" db="EMBL/GenBank/DDBJ databases">
        <title>Depth-based differentiation of microbial function through sediment-hosted aquifers and enrichment of novel symbionts in the deep terrestrial subsurface.</title>
        <authorList>
            <person name="Probst A.J."/>
            <person name="Ladd B."/>
            <person name="Jarett J.K."/>
            <person name="Geller-Mcgrath D.E."/>
            <person name="Sieber C.M."/>
            <person name="Emerson J.B."/>
            <person name="Anantharaman K."/>
            <person name="Thomas B.C."/>
            <person name="Malmstrom R."/>
            <person name="Stieglmeier M."/>
            <person name="Klingl A."/>
            <person name="Woyke T."/>
            <person name="Ryan C.M."/>
            <person name="Banfield J.F."/>
        </authorList>
    </citation>
    <scope>NUCLEOTIDE SEQUENCE [LARGE SCALE GENOMIC DNA]</scope>
    <source>
        <strain evidence="2">CG22_combo_CG10-13_8_21_14_all_43_18</strain>
    </source>
</reference>
<dbReference type="Proteomes" id="UP000231276">
    <property type="component" value="Unassembled WGS sequence"/>
</dbReference>
<dbReference type="InterPro" id="IPR036515">
    <property type="entry name" value="Transposase_17_sf"/>
</dbReference>
<dbReference type="GO" id="GO:0004803">
    <property type="term" value="F:transposase activity"/>
    <property type="evidence" value="ECO:0007669"/>
    <property type="project" value="InterPro"/>
</dbReference>
<protein>
    <recommendedName>
        <fullName evidence="1">Transposase IS200-like domain-containing protein</fullName>
    </recommendedName>
</protein>
<dbReference type="Gene3D" id="3.30.70.1290">
    <property type="entry name" value="Transposase IS200-like"/>
    <property type="match status" value="1"/>
</dbReference>
<comment type="caution">
    <text evidence="2">The sequence shown here is derived from an EMBL/GenBank/DDBJ whole genome shotgun (WGS) entry which is preliminary data.</text>
</comment>
<organism evidence="2 3">
    <name type="scientific">Candidatus Campbellbacteria bacterium CG22_combo_CG10-13_8_21_14_all_43_18</name>
    <dbReference type="NCBI Taxonomy" id="1974530"/>
    <lineage>
        <taxon>Bacteria</taxon>
        <taxon>Candidatus Campbelliibacteriota</taxon>
    </lineage>
</organism>
<proteinExistence type="predicted"/>
<name>A0A2H0DWY6_9BACT</name>
<dbReference type="Pfam" id="PF01797">
    <property type="entry name" value="Y1_Tnp"/>
    <property type="match status" value="1"/>
</dbReference>
<dbReference type="SMART" id="SM01321">
    <property type="entry name" value="Y1_Tnp"/>
    <property type="match status" value="1"/>
</dbReference>